<gene>
    <name evidence="3" type="ORF">HF838_18785</name>
</gene>
<dbReference type="Pfam" id="PF09851">
    <property type="entry name" value="SHOCT"/>
    <property type="match status" value="1"/>
</dbReference>
<evidence type="ECO:0000259" key="2">
    <source>
        <dbReference type="Pfam" id="PF14470"/>
    </source>
</evidence>
<evidence type="ECO:0000313" key="3">
    <source>
        <dbReference type="EMBL" id="NMF00278.1"/>
    </source>
</evidence>
<protein>
    <recommendedName>
        <fullName evidence="5">YokE-like PH domain-containing protein</fullName>
    </recommendedName>
</protein>
<feature type="domain" description="YokE-like PH" evidence="2">
    <location>
        <begin position="32"/>
        <end position="117"/>
    </location>
</feature>
<dbReference type="RefSeq" id="WP_168976072.1">
    <property type="nucleotide sequence ID" value="NZ_JABAGO010000042.1"/>
</dbReference>
<sequence length="306" mass="35380">MRSDILTIYNQYGFLAKANLDGFISTLDDCVTNDEKVTFIAPGKHDSKGIWSITNERIIFIGVNHIPVSFPFSQIQKVERKKPFFGNFKLFFWFNGTEIDMKIDDNKNLMAAFDIVSENCEKQAEIINKHKTGNEKYQDYIQEQEQNTKDELLRFAKDYLDTDEKEIMSIKGYYEAKFLGFDSALDGILIATNKRLFFCGYKTIGIHTESFSYKNISSFEMGEGLTGYTITFYAMENKISMKYIQDKKIKEFVQEVRQRIENSSVTVFSTTNIDTADQIKKFAELRDAGILTDEEFQAKKKQLLGI</sequence>
<dbReference type="Proteomes" id="UP000561326">
    <property type="component" value="Unassembled WGS sequence"/>
</dbReference>
<dbReference type="AlphaFoldDB" id="A0A848D2H1"/>
<organism evidence="3 4">
    <name type="scientific">Aneurinibacillus aneurinilyticus</name>
    <name type="common">Bacillus aneurinolyticus</name>
    <dbReference type="NCBI Taxonomy" id="1391"/>
    <lineage>
        <taxon>Bacteria</taxon>
        <taxon>Bacillati</taxon>
        <taxon>Bacillota</taxon>
        <taxon>Bacilli</taxon>
        <taxon>Bacillales</taxon>
        <taxon>Paenibacillaceae</taxon>
        <taxon>Aneurinibacillus group</taxon>
        <taxon>Aneurinibacillus</taxon>
    </lineage>
</organism>
<accession>A0A848D2H1</accession>
<feature type="domain" description="YokE-like PH" evidence="2">
    <location>
        <begin position="162"/>
        <end position="257"/>
    </location>
</feature>
<evidence type="ECO:0000313" key="4">
    <source>
        <dbReference type="Proteomes" id="UP000561326"/>
    </source>
</evidence>
<dbReference type="InterPro" id="IPR018649">
    <property type="entry name" value="SHOCT"/>
</dbReference>
<evidence type="ECO:0008006" key="5">
    <source>
        <dbReference type="Google" id="ProtNLM"/>
    </source>
</evidence>
<name>A0A848D2H1_ANEAE</name>
<proteinExistence type="predicted"/>
<dbReference type="InterPro" id="IPR039519">
    <property type="entry name" value="YokE-like_PH"/>
</dbReference>
<dbReference type="EMBL" id="JABAGO010000042">
    <property type="protein sequence ID" value="NMF00278.1"/>
    <property type="molecule type" value="Genomic_DNA"/>
</dbReference>
<dbReference type="Pfam" id="PF14470">
    <property type="entry name" value="bPH_3"/>
    <property type="match status" value="2"/>
</dbReference>
<comment type="caution">
    <text evidence="3">The sequence shown here is derived from an EMBL/GenBank/DDBJ whole genome shotgun (WGS) entry which is preliminary data.</text>
</comment>
<reference evidence="3 4" key="1">
    <citation type="submission" date="2020-04" db="EMBL/GenBank/DDBJ databases">
        <authorList>
            <person name="Hitch T.C.A."/>
            <person name="Wylensek D."/>
            <person name="Clavel T."/>
        </authorList>
    </citation>
    <scope>NUCLEOTIDE SEQUENCE [LARGE SCALE GENOMIC DNA]</scope>
    <source>
        <strain evidence="3 4">WB01_D5_05</strain>
    </source>
</reference>
<evidence type="ECO:0000259" key="1">
    <source>
        <dbReference type="Pfam" id="PF09851"/>
    </source>
</evidence>
<feature type="domain" description="SHOCT" evidence="1">
    <location>
        <begin position="277"/>
        <end position="304"/>
    </location>
</feature>